<gene>
    <name evidence="1" type="ORF">ACFQ5J_07425</name>
</gene>
<dbReference type="Proteomes" id="UP001597252">
    <property type="component" value="Unassembled WGS sequence"/>
</dbReference>
<name>A0ABW4E742_9LACO</name>
<protein>
    <submittedName>
        <fullName evidence="1">Tyrosine-protein phosphatase</fullName>
    </submittedName>
</protein>
<proteinExistence type="predicted"/>
<dbReference type="EMBL" id="JBHTON010000019">
    <property type="protein sequence ID" value="MFD1485058.1"/>
    <property type="molecule type" value="Genomic_DNA"/>
</dbReference>
<dbReference type="RefSeq" id="WP_125748572.1">
    <property type="nucleotide sequence ID" value="NZ_JBHTON010000019.1"/>
</dbReference>
<comment type="caution">
    <text evidence="1">The sequence shown here is derived from an EMBL/GenBank/DDBJ whole genome shotgun (WGS) entry which is preliminary data.</text>
</comment>
<organism evidence="1 2">
    <name type="scientific">Lacticaseibacillus baoqingensis</name>
    <dbReference type="NCBI Taxonomy" id="2486013"/>
    <lineage>
        <taxon>Bacteria</taxon>
        <taxon>Bacillati</taxon>
        <taxon>Bacillota</taxon>
        <taxon>Bacilli</taxon>
        <taxon>Lactobacillales</taxon>
        <taxon>Lactobacillaceae</taxon>
        <taxon>Lacticaseibacillus</taxon>
    </lineage>
</organism>
<dbReference type="SUPFAM" id="SSF52799">
    <property type="entry name" value="(Phosphotyrosine protein) phosphatases II"/>
    <property type="match status" value="1"/>
</dbReference>
<dbReference type="Gene3D" id="3.90.190.10">
    <property type="entry name" value="Protein tyrosine phosphatase superfamily"/>
    <property type="match status" value="1"/>
</dbReference>
<evidence type="ECO:0000313" key="2">
    <source>
        <dbReference type="Proteomes" id="UP001597252"/>
    </source>
</evidence>
<reference evidence="2" key="1">
    <citation type="journal article" date="2019" name="Int. J. Syst. Evol. Microbiol.">
        <title>The Global Catalogue of Microorganisms (GCM) 10K type strain sequencing project: providing services to taxonomists for standard genome sequencing and annotation.</title>
        <authorList>
            <consortium name="The Broad Institute Genomics Platform"/>
            <consortium name="The Broad Institute Genome Sequencing Center for Infectious Disease"/>
            <person name="Wu L."/>
            <person name="Ma J."/>
        </authorList>
    </citation>
    <scope>NUCLEOTIDE SEQUENCE [LARGE SCALE GENOMIC DNA]</scope>
    <source>
        <strain evidence="2">CCM 8903</strain>
    </source>
</reference>
<dbReference type="InterPro" id="IPR026893">
    <property type="entry name" value="Tyr/Ser_Pase_IphP-type"/>
</dbReference>
<dbReference type="Pfam" id="PF13350">
    <property type="entry name" value="Y_phosphatase3"/>
    <property type="match status" value="1"/>
</dbReference>
<dbReference type="InterPro" id="IPR029021">
    <property type="entry name" value="Prot-tyrosine_phosphatase-like"/>
</dbReference>
<dbReference type="InterPro" id="IPR016130">
    <property type="entry name" value="Tyr_Pase_AS"/>
</dbReference>
<evidence type="ECO:0000313" key="1">
    <source>
        <dbReference type="EMBL" id="MFD1485058.1"/>
    </source>
</evidence>
<dbReference type="PROSITE" id="PS00383">
    <property type="entry name" value="TYR_PHOSPHATASE_1"/>
    <property type="match status" value="1"/>
</dbReference>
<keyword evidence="2" id="KW-1185">Reference proteome</keyword>
<accession>A0ABW4E742</accession>
<sequence>MRPERLLPIPHAINLRELGGYPTEDGRYLAWRKLLRSGTLGYLEPADGQALVAYGVRFDVDFRSDNETQTRPDRIPQAIRYQQLPVYPFVDRPSLFKRLRDKLRGDNDLETIMANTYGQMLTDSHANAAYQQLIALLLRNTQPDTSLLFHCTAGKDRTGIAAMMIQGALGVSAPVMREDYLLTNLVLEAPEQMAQADLRHGADHFVNQMNAHQAETSNYDAVSRLIAKEYGDWPNYLQKQLHFSAGDLTDLRQLYLTDDPEPKD</sequence>